<evidence type="ECO:0000313" key="2">
    <source>
        <dbReference type="Proteomes" id="UP000230791"/>
    </source>
</evidence>
<dbReference type="EMBL" id="NJPP01000008">
    <property type="protein sequence ID" value="PIT70465.1"/>
    <property type="molecule type" value="Genomic_DNA"/>
</dbReference>
<dbReference type="Proteomes" id="UP000230791">
    <property type="component" value="Unassembled WGS sequence"/>
</dbReference>
<dbReference type="AlphaFoldDB" id="A0A2M6UW85"/>
<proteinExistence type="predicted"/>
<organism evidence="1 2">
    <name type="scientific">Bartonella tribocorum</name>
    <dbReference type="NCBI Taxonomy" id="85701"/>
    <lineage>
        <taxon>Bacteria</taxon>
        <taxon>Pseudomonadati</taxon>
        <taxon>Pseudomonadota</taxon>
        <taxon>Alphaproteobacteria</taxon>
        <taxon>Hyphomicrobiales</taxon>
        <taxon>Bartonellaceae</taxon>
        <taxon>Bartonella</taxon>
    </lineage>
</organism>
<accession>A0A2M6UW85</accession>
<evidence type="ECO:0000313" key="1">
    <source>
        <dbReference type="EMBL" id="PIT70465.1"/>
    </source>
</evidence>
<reference evidence="1 2" key="1">
    <citation type="submission" date="2017-06" db="EMBL/GenBank/DDBJ databases">
        <title>Draft genome of Bartonella tribocorum C635.</title>
        <authorList>
            <person name="Hadjadj L."/>
            <person name="Jiyipong T."/>
            <person name="Diene S.M."/>
            <person name="Morand S."/>
            <person name="Rolain J.-M."/>
        </authorList>
    </citation>
    <scope>NUCLEOTIDE SEQUENCE [LARGE SCALE GENOMIC DNA]</scope>
    <source>
        <strain evidence="1 2">C635</strain>
    </source>
</reference>
<sequence length="95" mass="11500">MKALLLYPYSSHFIQRKILNLIYKKVYFYTNYEYNNKNFVQLIERFTIINHEKMQHCTFHRVMLGYMNIKKEDSHCNIKNSFASSSYSPLSLYPS</sequence>
<gene>
    <name evidence="1" type="ORF">CEV08_03850</name>
</gene>
<name>A0A2M6UW85_9HYPH</name>
<comment type="caution">
    <text evidence="1">The sequence shown here is derived from an EMBL/GenBank/DDBJ whole genome shotgun (WGS) entry which is preliminary data.</text>
</comment>
<protein>
    <submittedName>
        <fullName evidence="1">Uncharacterized protein</fullName>
    </submittedName>
</protein>